<evidence type="ECO:0000256" key="2">
    <source>
        <dbReference type="SAM" id="Phobius"/>
    </source>
</evidence>
<feature type="region of interest" description="Disordered" evidence="1">
    <location>
        <begin position="133"/>
        <end position="157"/>
    </location>
</feature>
<dbReference type="Proteomes" id="UP001335100">
    <property type="component" value="Unassembled WGS sequence"/>
</dbReference>
<dbReference type="InterPro" id="IPR002035">
    <property type="entry name" value="VWF_A"/>
</dbReference>
<dbReference type="SMART" id="SM00327">
    <property type="entry name" value="VWA"/>
    <property type="match status" value="1"/>
</dbReference>
<gene>
    <name evidence="4" type="ORF">V0R50_00780</name>
</gene>
<dbReference type="InterPro" id="IPR036465">
    <property type="entry name" value="vWFA_dom_sf"/>
</dbReference>
<evidence type="ECO:0000313" key="4">
    <source>
        <dbReference type="EMBL" id="MEE1931737.1"/>
    </source>
</evidence>
<dbReference type="Gene3D" id="3.40.50.410">
    <property type="entry name" value="von Willebrand factor, type A domain"/>
    <property type="match status" value="1"/>
</dbReference>
<protein>
    <submittedName>
        <fullName evidence="4">VWA domain-containing protein</fullName>
    </submittedName>
</protein>
<dbReference type="SUPFAM" id="SSF53300">
    <property type="entry name" value="vWA-like"/>
    <property type="match status" value="1"/>
</dbReference>
<proteinExistence type="predicted"/>
<reference evidence="4 5" key="1">
    <citation type="submission" date="2024-01" db="EMBL/GenBank/DDBJ databases">
        <title>Unpublished Manusciprt.</title>
        <authorList>
            <person name="Duman M."/>
            <person name="Valdes E.G."/>
            <person name="Ajmi N."/>
            <person name="Altun S."/>
            <person name="Saticioglu I.B."/>
        </authorList>
    </citation>
    <scope>NUCLEOTIDE SEQUENCE [LARGE SCALE GENOMIC DNA]</scope>
    <source>
        <strain evidence="4 5">148P</strain>
    </source>
</reference>
<dbReference type="PROSITE" id="PS50234">
    <property type="entry name" value="VWFA"/>
    <property type="match status" value="1"/>
</dbReference>
<evidence type="ECO:0000256" key="1">
    <source>
        <dbReference type="SAM" id="MobiDB-lite"/>
    </source>
</evidence>
<dbReference type="EMBL" id="JAZDQJ010000001">
    <property type="protein sequence ID" value="MEE1931737.1"/>
    <property type="molecule type" value="Genomic_DNA"/>
</dbReference>
<sequence length="424" mass="46458">MQRVLRDTLASQDAAAALEQRVALIRQHFPPSIAHLYAIPRQGRDGVLEWWTELEGQPQPYASLNKDQQAALMQRYQERQGAVTQLAAELQQRNQGSAAGSLQNLIGTPDLANLFSVNGEPLVVRWGQPEPVVAPPPPPPPPPQPRKAPPPPPPPRPAPVVVAVERRRWRLWPWLLLGLLFALLYWLWLSWPLLWARWQSDPTGMCTPGQTFQPSQFTVILDTSGSMNEHLRVKREDDPWYYGVMAKIPIVESFVPAGPGKRTTRMDVAKSSLTSVINNLDENVAMRLVTFNGCRTPVDHGVFGLHKRGELVERIGKINAGGGTALGVSLQAAAQEMDGAYRDGVIVMFVDGRDGCGTDICEVSENIARSKPRLRINIVNISARTGSNCAAENTGGRVYNADDAAAVAAALQEATQEVSQDKGC</sequence>
<dbReference type="RefSeq" id="WP_330072720.1">
    <property type="nucleotide sequence ID" value="NZ_JAZDQJ010000001.1"/>
</dbReference>
<organism evidence="4 5">
    <name type="scientific">Pseudomonas ulcerans</name>
    <dbReference type="NCBI Taxonomy" id="3115852"/>
    <lineage>
        <taxon>Bacteria</taxon>
        <taxon>Pseudomonadati</taxon>
        <taxon>Pseudomonadota</taxon>
        <taxon>Gammaproteobacteria</taxon>
        <taxon>Pseudomonadales</taxon>
        <taxon>Pseudomonadaceae</taxon>
        <taxon>Pseudomonas</taxon>
    </lineage>
</organism>
<dbReference type="Pfam" id="PF13519">
    <property type="entry name" value="VWA_2"/>
    <property type="match status" value="1"/>
</dbReference>
<keyword evidence="2" id="KW-1133">Transmembrane helix</keyword>
<name>A0ABU7HJM7_9PSED</name>
<feature type="domain" description="VWFA" evidence="3">
    <location>
        <begin position="216"/>
        <end position="418"/>
    </location>
</feature>
<feature type="transmembrane region" description="Helical" evidence="2">
    <location>
        <begin position="174"/>
        <end position="198"/>
    </location>
</feature>
<keyword evidence="2" id="KW-0812">Transmembrane</keyword>
<evidence type="ECO:0000259" key="3">
    <source>
        <dbReference type="PROSITE" id="PS50234"/>
    </source>
</evidence>
<comment type="caution">
    <text evidence="4">The sequence shown here is derived from an EMBL/GenBank/DDBJ whole genome shotgun (WGS) entry which is preliminary data.</text>
</comment>
<accession>A0ABU7HJM7</accession>
<keyword evidence="5" id="KW-1185">Reference proteome</keyword>
<keyword evidence="2" id="KW-0472">Membrane</keyword>
<evidence type="ECO:0000313" key="5">
    <source>
        <dbReference type="Proteomes" id="UP001335100"/>
    </source>
</evidence>